<dbReference type="Proteomes" id="UP000188354">
    <property type="component" value="Chromosome LG15"/>
</dbReference>
<sequence length="243" mass="26591">MVDSSQLVTGSHIKPNSKFFNEGINSEIGTRSNEPSPIRVNRSNLPPTKVSRANHVLDGSHSWPPLKNIPAIQPVRSSGNATRVQHVPSGWTSFKRLPAATINCTTQEAPLGINHVGNLSYNKNSALVAVPPTHMVKRVPAHIKVPAKPFSLSACESPNSTHSLPHPSSYLEQSIEAHPITNVSKLKTIEQTGPNINLEDNVGHHGQRIDRMLDPMDNLDEMVGLNSKRPRVAPIWMADYVSK</sequence>
<organism evidence="1 2">
    <name type="scientific">Lupinus angustifolius</name>
    <name type="common">Narrow-leaved blue lupine</name>
    <dbReference type="NCBI Taxonomy" id="3871"/>
    <lineage>
        <taxon>Eukaryota</taxon>
        <taxon>Viridiplantae</taxon>
        <taxon>Streptophyta</taxon>
        <taxon>Embryophyta</taxon>
        <taxon>Tracheophyta</taxon>
        <taxon>Spermatophyta</taxon>
        <taxon>Magnoliopsida</taxon>
        <taxon>eudicotyledons</taxon>
        <taxon>Gunneridae</taxon>
        <taxon>Pentapetalae</taxon>
        <taxon>rosids</taxon>
        <taxon>fabids</taxon>
        <taxon>Fabales</taxon>
        <taxon>Fabaceae</taxon>
        <taxon>Papilionoideae</taxon>
        <taxon>50 kb inversion clade</taxon>
        <taxon>genistoids sensu lato</taxon>
        <taxon>core genistoids</taxon>
        <taxon>Genisteae</taxon>
        <taxon>Lupinus</taxon>
    </lineage>
</organism>
<gene>
    <name evidence="1" type="ORF">TanjilG_00456</name>
</gene>
<name>A0A4P1QX65_LUPAN</name>
<accession>A0A4P1QX65</accession>
<dbReference type="Gramene" id="OIV96874">
    <property type="protein sequence ID" value="OIV96874"/>
    <property type="gene ID" value="TanjilG_00456"/>
</dbReference>
<proteinExistence type="predicted"/>
<dbReference type="EMBL" id="CM007375">
    <property type="protein sequence ID" value="OIV96874.1"/>
    <property type="molecule type" value="Genomic_DNA"/>
</dbReference>
<protein>
    <submittedName>
        <fullName evidence="1">Uncharacterized protein</fullName>
    </submittedName>
</protein>
<dbReference type="AlphaFoldDB" id="A0A4P1QX65"/>
<reference evidence="1 2" key="1">
    <citation type="journal article" date="2017" name="Plant Biotechnol. J.">
        <title>A comprehensive draft genome sequence for lupin (Lupinus angustifolius), an emerging health food: insights into plant-microbe interactions and legume evolution.</title>
        <authorList>
            <person name="Hane J.K."/>
            <person name="Ming Y."/>
            <person name="Kamphuis L.G."/>
            <person name="Nelson M.N."/>
            <person name="Garg G."/>
            <person name="Atkins C.A."/>
            <person name="Bayer P.E."/>
            <person name="Bravo A."/>
            <person name="Bringans S."/>
            <person name="Cannon S."/>
            <person name="Edwards D."/>
            <person name="Foley R."/>
            <person name="Gao L.L."/>
            <person name="Harrison M.J."/>
            <person name="Huang W."/>
            <person name="Hurgobin B."/>
            <person name="Li S."/>
            <person name="Liu C.W."/>
            <person name="McGrath A."/>
            <person name="Morahan G."/>
            <person name="Murray J."/>
            <person name="Weller J."/>
            <person name="Jian J."/>
            <person name="Singh K.B."/>
        </authorList>
    </citation>
    <scope>NUCLEOTIDE SEQUENCE [LARGE SCALE GENOMIC DNA]</scope>
    <source>
        <strain evidence="2">cv. Tanjil</strain>
        <tissue evidence="1">Whole plant</tissue>
    </source>
</reference>
<keyword evidence="2" id="KW-1185">Reference proteome</keyword>
<evidence type="ECO:0000313" key="2">
    <source>
        <dbReference type="Proteomes" id="UP000188354"/>
    </source>
</evidence>
<evidence type="ECO:0000313" key="1">
    <source>
        <dbReference type="EMBL" id="OIV96874.1"/>
    </source>
</evidence>